<dbReference type="SUPFAM" id="SSF54695">
    <property type="entry name" value="POZ domain"/>
    <property type="match status" value="1"/>
</dbReference>
<feature type="compositionally biased region" description="Basic and acidic residues" evidence="1">
    <location>
        <begin position="10"/>
        <end position="19"/>
    </location>
</feature>
<sequence length="438" mass="48773">MTKTSVISPPDRKRPRVEEAGDGGSWQGPKNSKHPALYFRDGNVILRCRGTDFRVHNTLLSKNSPVFLNLFAANELNIDKEHPGCIIVSLDDDADDIENLLHRVYDGFHIGTSKLDTTTFPSIASLLRTSTKYKIQRPREAIFELFHQEWPSTLDFYDEEITHATQVDNVHPAAVICVLLECGYSSTDLLRPLFYELTTCASKLGDPESGRYLASFSTTDIQRFLVGLNALRGLQARLAICPLEDIPHQSCRSCLATIWCNTAYSILANKLDENCHPLRDWEELINLFDEEQKSNSPPIPLVRAPPAAPPPPYQTPQLAPQALPQQNTPRYQSGVMYVHHGGVYANVFPHHNAGPIPMQGVAGQGAPQVGYHMGQAHTALLAPYMHPNHARQAPRPALPPPAPINPTMCPPCKQILLTHLQACRQKLWDSIPTLFKLT</sequence>
<dbReference type="SMART" id="SM00225">
    <property type="entry name" value="BTB"/>
    <property type="match status" value="1"/>
</dbReference>
<organism evidence="3 4">
    <name type="scientific">Collybia nuda</name>
    <dbReference type="NCBI Taxonomy" id="64659"/>
    <lineage>
        <taxon>Eukaryota</taxon>
        <taxon>Fungi</taxon>
        <taxon>Dikarya</taxon>
        <taxon>Basidiomycota</taxon>
        <taxon>Agaricomycotina</taxon>
        <taxon>Agaricomycetes</taxon>
        <taxon>Agaricomycetidae</taxon>
        <taxon>Agaricales</taxon>
        <taxon>Tricholomatineae</taxon>
        <taxon>Clitocybaceae</taxon>
        <taxon>Collybia</taxon>
    </lineage>
</organism>
<evidence type="ECO:0000259" key="2">
    <source>
        <dbReference type="PROSITE" id="PS50097"/>
    </source>
</evidence>
<dbReference type="Pfam" id="PF00651">
    <property type="entry name" value="BTB"/>
    <property type="match status" value="1"/>
</dbReference>
<gene>
    <name evidence="3" type="ORF">BDZ94DRAFT_1323642</name>
</gene>
<feature type="region of interest" description="Disordered" evidence="1">
    <location>
        <begin position="295"/>
        <end position="314"/>
    </location>
</feature>
<dbReference type="OrthoDB" id="3218112at2759"/>
<dbReference type="InterPro" id="IPR000210">
    <property type="entry name" value="BTB/POZ_dom"/>
</dbReference>
<feature type="region of interest" description="Disordered" evidence="1">
    <location>
        <begin position="1"/>
        <end position="34"/>
    </location>
</feature>
<comment type="caution">
    <text evidence="3">The sequence shown here is derived from an EMBL/GenBank/DDBJ whole genome shotgun (WGS) entry which is preliminary data.</text>
</comment>
<dbReference type="PROSITE" id="PS50097">
    <property type="entry name" value="BTB"/>
    <property type="match status" value="1"/>
</dbReference>
<reference evidence="3" key="1">
    <citation type="submission" date="2020-11" db="EMBL/GenBank/DDBJ databases">
        <authorList>
            <consortium name="DOE Joint Genome Institute"/>
            <person name="Ahrendt S."/>
            <person name="Riley R."/>
            <person name="Andreopoulos W."/>
            <person name="Labutti K."/>
            <person name="Pangilinan J."/>
            <person name="Ruiz-Duenas F.J."/>
            <person name="Barrasa J.M."/>
            <person name="Sanchez-Garcia M."/>
            <person name="Camarero S."/>
            <person name="Miyauchi S."/>
            <person name="Serrano A."/>
            <person name="Linde D."/>
            <person name="Babiker R."/>
            <person name="Drula E."/>
            <person name="Ayuso-Fernandez I."/>
            <person name="Pacheco R."/>
            <person name="Padilla G."/>
            <person name="Ferreira P."/>
            <person name="Barriuso J."/>
            <person name="Kellner H."/>
            <person name="Castanera R."/>
            <person name="Alfaro M."/>
            <person name="Ramirez L."/>
            <person name="Pisabarro A.G."/>
            <person name="Kuo A."/>
            <person name="Tritt A."/>
            <person name="Lipzen A."/>
            <person name="He G."/>
            <person name="Yan M."/>
            <person name="Ng V."/>
            <person name="Cullen D."/>
            <person name="Martin F."/>
            <person name="Rosso M.-N."/>
            <person name="Henrissat B."/>
            <person name="Hibbett D."/>
            <person name="Martinez A.T."/>
            <person name="Grigoriev I.V."/>
        </authorList>
    </citation>
    <scope>NUCLEOTIDE SEQUENCE</scope>
    <source>
        <strain evidence="3">CBS 247.69</strain>
    </source>
</reference>
<protein>
    <recommendedName>
        <fullName evidence="2">BTB domain-containing protein</fullName>
    </recommendedName>
</protein>
<name>A0A9P5Y2E5_9AGAR</name>
<evidence type="ECO:0000313" key="4">
    <source>
        <dbReference type="Proteomes" id="UP000807353"/>
    </source>
</evidence>
<dbReference type="InterPro" id="IPR011333">
    <property type="entry name" value="SKP1/BTB/POZ_sf"/>
</dbReference>
<dbReference type="AlphaFoldDB" id="A0A9P5Y2E5"/>
<dbReference type="Gene3D" id="3.30.710.10">
    <property type="entry name" value="Potassium Channel Kv1.1, Chain A"/>
    <property type="match status" value="1"/>
</dbReference>
<dbReference type="EMBL" id="MU150290">
    <property type="protein sequence ID" value="KAF9461022.1"/>
    <property type="molecule type" value="Genomic_DNA"/>
</dbReference>
<proteinExistence type="predicted"/>
<evidence type="ECO:0000313" key="3">
    <source>
        <dbReference type="EMBL" id="KAF9461022.1"/>
    </source>
</evidence>
<dbReference type="CDD" id="cd18186">
    <property type="entry name" value="BTB_POZ_ZBTB_KLHL-like"/>
    <property type="match status" value="1"/>
</dbReference>
<accession>A0A9P5Y2E5</accession>
<feature type="domain" description="BTB" evidence="2">
    <location>
        <begin position="42"/>
        <end position="107"/>
    </location>
</feature>
<evidence type="ECO:0000256" key="1">
    <source>
        <dbReference type="SAM" id="MobiDB-lite"/>
    </source>
</evidence>
<keyword evidence="4" id="KW-1185">Reference proteome</keyword>
<dbReference type="Proteomes" id="UP000807353">
    <property type="component" value="Unassembled WGS sequence"/>
</dbReference>